<evidence type="ECO:0000256" key="8">
    <source>
        <dbReference type="PROSITE-ProRule" id="PRU10007"/>
    </source>
</evidence>
<evidence type="ECO:0000313" key="12">
    <source>
        <dbReference type="Proteomes" id="UP000613011"/>
    </source>
</evidence>
<proteinExistence type="inferred from homology"/>
<evidence type="ECO:0000259" key="10">
    <source>
        <dbReference type="Pfam" id="PF00171"/>
    </source>
</evidence>
<gene>
    <name evidence="11" type="ORF">JI739_24070</name>
</gene>
<dbReference type="InterPro" id="IPR016163">
    <property type="entry name" value="Ald_DH_C"/>
</dbReference>
<dbReference type="PROSITE" id="PS00687">
    <property type="entry name" value="ALDEHYDE_DEHYDR_GLU"/>
    <property type="match status" value="1"/>
</dbReference>
<comment type="caution">
    <text evidence="11">The sequence shown here is derived from an EMBL/GenBank/DDBJ whole genome shotgun (WGS) entry which is preliminary data.</text>
</comment>
<reference evidence="11" key="1">
    <citation type="submission" date="2021-01" db="EMBL/GenBank/DDBJ databases">
        <title>Ramlibacter sp. strain AW1 16S ribosomal RNA gene Genome sequencing and assembly.</title>
        <authorList>
            <person name="Kang M."/>
        </authorList>
    </citation>
    <scope>NUCLEOTIDE SEQUENCE</scope>
    <source>
        <strain evidence="11">AW1</strain>
    </source>
</reference>
<comment type="subunit">
    <text evidence="2">Homodimer.</text>
</comment>
<dbReference type="Pfam" id="PF00171">
    <property type="entry name" value="Aldedh"/>
    <property type="match status" value="1"/>
</dbReference>
<dbReference type="SUPFAM" id="SSF53720">
    <property type="entry name" value="ALDH-like"/>
    <property type="match status" value="1"/>
</dbReference>
<dbReference type="EC" id="1.1.1.257" evidence="6"/>
<dbReference type="InterPro" id="IPR015590">
    <property type="entry name" value="Aldehyde_DH_dom"/>
</dbReference>
<evidence type="ECO:0000256" key="5">
    <source>
        <dbReference type="ARBA" id="ARBA00056807"/>
    </source>
</evidence>
<evidence type="ECO:0000256" key="2">
    <source>
        <dbReference type="ARBA" id="ARBA00011738"/>
    </source>
</evidence>
<comment type="catalytic activity">
    <reaction evidence="4">
        <text>4-(hydroxymethyl)benzenesulfonate + NAD(+) = 4-formylbenzenesulfonate + NADH + H(+)</text>
        <dbReference type="Rhea" id="RHEA:24412"/>
        <dbReference type="ChEBI" id="CHEBI:11944"/>
        <dbReference type="ChEBI" id="CHEBI:11987"/>
        <dbReference type="ChEBI" id="CHEBI:15378"/>
        <dbReference type="ChEBI" id="CHEBI:57540"/>
        <dbReference type="ChEBI" id="CHEBI:57945"/>
        <dbReference type="EC" id="1.1.1.257"/>
    </reaction>
</comment>
<evidence type="ECO:0000313" key="11">
    <source>
        <dbReference type="EMBL" id="MBL0423431.1"/>
    </source>
</evidence>
<dbReference type="GO" id="GO:0018462">
    <property type="term" value="F:4-(hydroxymethyl)benzenesulfonate dehydrogenase activity"/>
    <property type="evidence" value="ECO:0007669"/>
    <property type="project" value="UniProtKB-EC"/>
</dbReference>
<accession>A0A936ZVM0</accession>
<dbReference type="InterPro" id="IPR029510">
    <property type="entry name" value="Ald_DH_CS_GLU"/>
</dbReference>
<protein>
    <recommendedName>
        <fullName evidence="6">4-(hydroxymethyl)benzenesulfonate dehydrogenase</fullName>
        <ecNumber evidence="6">1.1.1.257</ecNumber>
    </recommendedName>
    <alternativeName>
        <fullName evidence="7">Toluenesulfonate aldehyde dehydrogenase TsaD</fullName>
    </alternativeName>
</protein>
<dbReference type="Proteomes" id="UP000613011">
    <property type="component" value="Unassembled WGS sequence"/>
</dbReference>
<dbReference type="InterPro" id="IPR016162">
    <property type="entry name" value="Ald_DH_N"/>
</dbReference>
<feature type="active site" evidence="8">
    <location>
        <position position="242"/>
    </location>
</feature>
<evidence type="ECO:0000256" key="1">
    <source>
        <dbReference type="ARBA" id="ARBA00009986"/>
    </source>
</evidence>
<sequence length="476" mass="51669">MLVGGELVDARGGERYATVSPSTGQLLAQVPFAQKSDVEAAVEAAERAFPLWRDLPLSQRVATLRRFIAVLEANEVDLALLDAADLGSPFTSMRSDVRLACELLDYVCNAAGEVKGQTLPGTGGNWHVTKREPYGVVGRIIPFNHPLMFAAAKIGAPLVMGNTVVLKVPDQTPLSSLYMGELIRSVFPPGVINIISGDGRTTGDTLVRHPRIKRIALTGSVETGRLIQRAAAESIVKHVSLELGGKNPMIVFADADIDKAVEGAARGMNFHWSQGQSCGSTTRLFLHRDIHDEFAQRLKARVERIVIGDPLDPATEMGCVVSKAQFDKSLSYIAIGLEQGATCLTGGGRPTGDEFAEGHFLRPTIFTGVRNDMRIAQEEIFGPVLSVLKWDDEETVVREANQVDYGLTAAVWTRDINKAFRTIDRLEAGFVWINGSSSHYKGVPFGGYKNSGVDSEEGIEELYSYTQLKTVNIVLG</sequence>
<dbReference type="AlphaFoldDB" id="A0A936ZVM0"/>
<name>A0A936ZVM0_9BURK</name>
<feature type="domain" description="Aldehyde dehydrogenase" evidence="10">
    <location>
        <begin position="10"/>
        <end position="471"/>
    </location>
</feature>
<evidence type="ECO:0000256" key="6">
    <source>
        <dbReference type="ARBA" id="ARBA00066857"/>
    </source>
</evidence>
<comment type="function">
    <text evidence="5">Involved in the toluene-4-sulfonate degradation pathway. Does not discriminate between the sulfonate and the carboxyl substituents and can also be involved in the p-toluenecarboxylate degradation pathway.</text>
</comment>
<keyword evidence="12" id="KW-1185">Reference proteome</keyword>
<dbReference type="FunFam" id="3.40.309.10:FF:000012">
    <property type="entry name" value="Betaine aldehyde dehydrogenase"/>
    <property type="match status" value="1"/>
</dbReference>
<dbReference type="GO" id="GO:0016620">
    <property type="term" value="F:oxidoreductase activity, acting on the aldehyde or oxo group of donors, NAD or NADP as acceptor"/>
    <property type="evidence" value="ECO:0007669"/>
    <property type="project" value="InterPro"/>
</dbReference>
<comment type="similarity">
    <text evidence="1 9">Belongs to the aldehyde dehydrogenase family.</text>
</comment>
<evidence type="ECO:0000256" key="4">
    <source>
        <dbReference type="ARBA" id="ARBA00051407"/>
    </source>
</evidence>
<dbReference type="InterPro" id="IPR016161">
    <property type="entry name" value="Ald_DH/histidinol_DH"/>
</dbReference>
<evidence type="ECO:0000256" key="3">
    <source>
        <dbReference type="ARBA" id="ARBA00023002"/>
    </source>
</evidence>
<evidence type="ECO:0000256" key="7">
    <source>
        <dbReference type="ARBA" id="ARBA00079883"/>
    </source>
</evidence>
<evidence type="ECO:0000256" key="9">
    <source>
        <dbReference type="RuleBase" id="RU003345"/>
    </source>
</evidence>
<dbReference type="PANTHER" id="PTHR11699">
    <property type="entry name" value="ALDEHYDE DEHYDROGENASE-RELATED"/>
    <property type="match status" value="1"/>
</dbReference>
<organism evidence="11 12">
    <name type="scientific">Ramlibacter aurantiacus</name>
    <dbReference type="NCBI Taxonomy" id="2801330"/>
    <lineage>
        <taxon>Bacteria</taxon>
        <taxon>Pseudomonadati</taxon>
        <taxon>Pseudomonadota</taxon>
        <taxon>Betaproteobacteria</taxon>
        <taxon>Burkholderiales</taxon>
        <taxon>Comamonadaceae</taxon>
        <taxon>Ramlibacter</taxon>
    </lineage>
</organism>
<dbReference type="EMBL" id="JAEQNA010000017">
    <property type="protein sequence ID" value="MBL0423431.1"/>
    <property type="molecule type" value="Genomic_DNA"/>
</dbReference>
<keyword evidence="3 9" id="KW-0560">Oxidoreductase</keyword>
<dbReference type="Gene3D" id="3.40.309.10">
    <property type="entry name" value="Aldehyde Dehydrogenase, Chain A, domain 2"/>
    <property type="match status" value="1"/>
</dbReference>
<dbReference type="FunFam" id="3.40.605.10:FF:000007">
    <property type="entry name" value="NAD/NADP-dependent betaine aldehyde dehydrogenase"/>
    <property type="match status" value="1"/>
</dbReference>
<dbReference type="Gene3D" id="3.40.605.10">
    <property type="entry name" value="Aldehyde Dehydrogenase, Chain A, domain 1"/>
    <property type="match status" value="1"/>
</dbReference>